<evidence type="ECO:0000313" key="18">
    <source>
        <dbReference type="Proteomes" id="UP000275199"/>
    </source>
</evidence>
<evidence type="ECO:0000256" key="2">
    <source>
        <dbReference type="ARBA" id="ARBA00004533"/>
    </source>
</evidence>
<comment type="catalytic activity">
    <reaction evidence="1 14">
        <text>ATP + protein L-histidine = ADP + protein N-phospho-L-histidine.</text>
        <dbReference type="EC" id="2.7.13.3"/>
    </reaction>
</comment>
<evidence type="ECO:0000256" key="1">
    <source>
        <dbReference type="ARBA" id="ARBA00000085"/>
    </source>
</evidence>
<keyword evidence="5" id="KW-0597">Phosphoprotein</keyword>
<organism evidence="17 18">
    <name type="scientific">Pseudomonas neustonica</name>
    <dbReference type="NCBI Taxonomy" id="2487346"/>
    <lineage>
        <taxon>Bacteria</taxon>
        <taxon>Pseudomonadati</taxon>
        <taxon>Pseudomonadota</taxon>
        <taxon>Gammaproteobacteria</taxon>
        <taxon>Pseudomonadales</taxon>
        <taxon>Pseudomonadaceae</taxon>
        <taxon>Pseudomonas</taxon>
    </lineage>
</organism>
<dbReference type="Gene3D" id="6.10.340.10">
    <property type="match status" value="1"/>
</dbReference>
<dbReference type="EMBL" id="RKKU01000031">
    <property type="protein sequence ID" value="ROZ81348.1"/>
    <property type="molecule type" value="Genomic_DNA"/>
</dbReference>
<dbReference type="Gene3D" id="1.10.287.130">
    <property type="match status" value="1"/>
</dbReference>
<dbReference type="PANTHER" id="PTHR45436:SF3">
    <property type="entry name" value="SENSOR HISTIDINE KINASE HPRS"/>
    <property type="match status" value="1"/>
</dbReference>
<dbReference type="EC" id="2.7.13.3" evidence="14"/>
<feature type="domain" description="Histidine kinase" evidence="15">
    <location>
        <begin position="241"/>
        <end position="454"/>
    </location>
</feature>
<accession>A0ABX9XDP5</accession>
<keyword evidence="11 14" id="KW-1133">Transmembrane helix</keyword>
<keyword evidence="4 14" id="KW-0997">Cell inner membrane</keyword>
<feature type="domain" description="HAMP" evidence="16">
    <location>
        <begin position="180"/>
        <end position="233"/>
    </location>
</feature>
<dbReference type="SUPFAM" id="SSF55874">
    <property type="entry name" value="ATPase domain of HSP90 chaperone/DNA topoisomerase II/histidine kinase"/>
    <property type="match status" value="1"/>
</dbReference>
<keyword evidence="7 14" id="KW-0812">Transmembrane</keyword>
<evidence type="ECO:0000256" key="11">
    <source>
        <dbReference type="ARBA" id="ARBA00022989"/>
    </source>
</evidence>
<dbReference type="PANTHER" id="PTHR45436">
    <property type="entry name" value="SENSOR HISTIDINE KINASE YKOH"/>
    <property type="match status" value="1"/>
</dbReference>
<dbReference type="InterPro" id="IPR005467">
    <property type="entry name" value="His_kinase_dom"/>
</dbReference>
<dbReference type="InterPro" id="IPR036890">
    <property type="entry name" value="HATPase_C_sf"/>
</dbReference>
<evidence type="ECO:0000256" key="14">
    <source>
        <dbReference type="RuleBase" id="RU364088"/>
    </source>
</evidence>
<evidence type="ECO:0000259" key="16">
    <source>
        <dbReference type="PROSITE" id="PS50885"/>
    </source>
</evidence>
<keyword evidence="3 14" id="KW-1003">Cell membrane</keyword>
<dbReference type="Pfam" id="PF00672">
    <property type="entry name" value="HAMP"/>
    <property type="match status" value="1"/>
</dbReference>
<keyword evidence="13 14" id="KW-0472">Membrane</keyword>
<dbReference type="InterPro" id="IPR036097">
    <property type="entry name" value="HisK_dim/P_sf"/>
</dbReference>
<gene>
    <name evidence="17" type="ORF">EF096_17770</name>
</gene>
<keyword evidence="10 14" id="KW-0067">ATP-binding</keyword>
<dbReference type="InterPro" id="IPR004358">
    <property type="entry name" value="Sig_transdc_His_kin-like_C"/>
</dbReference>
<evidence type="ECO:0000256" key="6">
    <source>
        <dbReference type="ARBA" id="ARBA00022679"/>
    </source>
</evidence>
<dbReference type="SMART" id="SM00388">
    <property type="entry name" value="HisKA"/>
    <property type="match status" value="1"/>
</dbReference>
<evidence type="ECO:0000256" key="7">
    <source>
        <dbReference type="ARBA" id="ARBA00022692"/>
    </source>
</evidence>
<sequence length="459" mass="51647">MKQFKRSLSMRLALAFALISMLSLGIIGVYLYRSLQQEIAWRDDQALLGRLERMQLLLKNTPDIQALLERPELYANMLGNTQHFLWVLDTQGKPLLSINPAALPLPELQASSQPTFHQDPAVPYRLVAQRISLHDKQLVLIAGHLLTERQNMLASYRNTLIIALSLGGLVTFLLGSFISQRGLRPLRQLAAQAGAIDSGQLHRRLHADSDYLELSLLETSLNQTLARLDEGYQQLARFSADLAHEMRTPLNNLMGQTQQVLSRSRTTADYEQLLESNLEEFERLARMIDSLLFLARSEQPERSLALQPTDLNKLVEDLCEYFEGMAQERDLQLVNQCSGTLSAEPDMLTRALANLIANAIRHADPGSQIMIASAEQDNQHIVSVRNQGAQIKPPHLSRLFERFYRADPSRSQPGHSGGLGLAIVQAIMRLHSGSAQVFNEEQGVRFELRFPQTLQMTDM</sequence>
<reference evidence="17 18" key="1">
    <citation type="submission" date="2018-11" db="EMBL/GenBank/DDBJ databases">
        <authorList>
            <person name="Jang G.I."/>
            <person name="Hwang C.Y."/>
        </authorList>
    </citation>
    <scope>NUCLEOTIDE SEQUENCE [LARGE SCALE GENOMIC DNA]</scope>
    <source>
        <strain evidence="17 18">SSM26</strain>
    </source>
</reference>
<dbReference type="CDD" id="cd00075">
    <property type="entry name" value="HATPase"/>
    <property type="match status" value="1"/>
</dbReference>
<feature type="transmembrane region" description="Helical" evidence="14">
    <location>
        <begin position="159"/>
        <end position="178"/>
    </location>
</feature>
<evidence type="ECO:0000256" key="8">
    <source>
        <dbReference type="ARBA" id="ARBA00022741"/>
    </source>
</evidence>
<comment type="subcellular location">
    <subcellularLocation>
        <location evidence="2 14">Cell inner membrane</location>
    </subcellularLocation>
</comment>
<keyword evidence="9 14" id="KW-0418">Kinase</keyword>
<evidence type="ECO:0000256" key="10">
    <source>
        <dbReference type="ARBA" id="ARBA00022840"/>
    </source>
</evidence>
<keyword evidence="12 14" id="KW-0902">Two-component regulatory system</keyword>
<dbReference type="Proteomes" id="UP000275199">
    <property type="component" value="Unassembled WGS sequence"/>
</dbReference>
<dbReference type="InterPro" id="IPR006290">
    <property type="entry name" value="CztS_silS_copS"/>
</dbReference>
<dbReference type="SUPFAM" id="SSF47384">
    <property type="entry name" value="Homodimeric domain of signal transducing histidine kinase"/>
    <property type="match status" value="1"/>
</dbReference>
<feature type="transmembrane region" description="Helical" evidence="14">
    <location>
        <begin position="12"/>
        <end position="32"/>
    </location>
</feature>
<comment type="function">
    <text evidence="14">Member of a two-component regulatory system.</text>
</comment>
<evidence type="ECO:0000259" key="15">
    <source>
        <dbReference type="PROSITE" id="PS50109"/>
    </source>
</evidence>
<dbReference type="SMART" id="SM00387">
    <property type="entry name" value="HATPase_c"/>
    <property type="match status" value="1"/>
</dbReference>
<dbReference type="InterPro" id="IPR003661">
    <property type="entry name" value="HisK_dim/P_dom"/>
</dbReference>
<dbReference type="Pfam" id="PF02518">
    <property type="entry name" value="HATPase_c"/>
    <property type="match status" value="1"/>
</dbReference>
<evidence type="ECO:0000256" key="5">
    <source>
        <dbReference type="ARBA" id="ARBA00022553"/>
    </source>
</evidence>
<dbReference type="SMART" id="SM00304">
    <property type="entry name" value="HAMP"/>
    <property type="match status" value="1"/>
</dbReference>
<evidence type="ECO:0000256" key="13">
    <source>
        <dbReference type="ARBA" id="ARBA00023136"/>
    </source>
</evidence>
<name>A0ABX9XDP5_9PSED</name>
<dbReference type="PROSITE" id="PS50109">
    <property type="entry name" value="HIS_KIN"/>
    <property type="match status" value="1"/>
</dbReference>
<dbReference type="CDD" id="cd00082">
    <property type="entry name" value="HisKA"/>
    <property type="match status" value="1"/>
</dbReference>
<evidence type="ECO:0000256" key="3">
    <source>
        <dbReference type="ARBA" id="ARBA00022475"/>
    </source>
</evidence>
<dbReference type="Pfam" id="PF00512">
    <property type="entry name" value="HisKA"/>
    <property type="match status" value="1"/>
</dbReference>
<keyword evidence="18" id="KW-1185">Reference proteome</keyword>
<dbReference type="RefSeq" id="WP_123891112.1">
    <property type="nucleotide sequence ID" value="NZ_RKKU01000031.1"/>
</dbReference>
<dbReference type="InterPro" id="IPR003660">
    <property type="entry name" value="HAMP_dom"/>
</dbReference>
<dbReference type="InterPro" id="IPR050428">
    <property type="entry name" value="TCS_sensor_his_kinase"/>
</dbReference>
<evidence type="ECO:0000256" key="12">
    <source>
        <dbReference type="ARBA" id="ARBA00023012"/>
    </source>
</evidence>
<dbReference type="Gene3D" id="3.30.565.10">
    <property type="entry name" value="Histidine kinase-like ATPase, C-terminal domain"/>
    <property type="match status" value="1"/>
</dbReference>
<comment type="caution">
    <text evidence="17">The sequence shown here is derived from an EMBL/GenBank/DDBJ whole genome shotgun (WGS) entry which is preliminary data.</text>
</comment>
<evidence type="ECO:0000256" key="9">
    <source>
        <dbReference type="ARBA" id="ARBA00022777"/>
    </source>
</evidence>
<dbReference type="PROSITE" id="PS50885">
    <property type="entry name" value="HAMP"/>
    <property type="match status" value="1"/>
</dbReference>
<keyword evidence="8 14" id="KW-0547">Nucleotide-binding</keyword>
<evidence type="ECO:0000256" key="4">
    <source>
        <dbReference type="ARBA" id="ARBA00022519"/>
    </source>
</evidence>
<dbReference type="PRINTS" id="PR00344">
    <property type="entry name" value="BCTRLSENSOR"/>
</dbReference>
<dbReference type="NCBIfam" id="TIGR01386">
    <property type="entry name" value="cztS_silS_copS"/>
    <property type="match status" value="1"/>
</dbReference>
<protein>
    <recommendedName>
        <fullName evidence="14">Sensor protein</fullName>
        <ecNumber evidence="14">2.7.13.3</ecNumber>
    </recommendedName>
</protein>
<dbReference type="InterPro" id="IPR003594">
    <property type="entry name" value="HATPase_dom"/>
</dbReference>
<proteinExistence type="predicted"/>
<keyword evidence="6 14" id="KW-0808">Transferase</keyword>
<evidence type="ECO:0000313" key="17">
    <source>
        <dbReference type="EMBL" id="ROZ81348.1"/>
    </source>
</evidence>